<dbReference type="PANTHER" id="PTHR33606">
    <property type="entry name" value="PROTEIN YCII"/>
    <property type="match status" value="1"/>
</dbReference>
<protein>
    <recommendedName>
        <fullName evidence="1">YCII-related domain-containing protein</fullName>
    </recommendedName>
</protein>
<evidence type="ECO:0000259" key="1">
    <source>
        <dbReference type="Pfam" id="PF03795"/>
    </source>
</evidence>
<organism evidence="2 3">
    <name type="scientific">Hyaloperonospora arabidopsidis (strain Emoy2)</name>
    <name type="common">Downy mildew agent</name>
    <name type="synonym">Peronospora arabidopsidis</name>
    <dbReference type="NCBI Taxonomy" id="559515"/>
    <lineage>
        <taxon>Eukaryota</taxon>
        <taxon>Sar</taxon>
        <taxon>Stramenopiles</taxon>
        <taxon>Oomycota</taxon>
        <taxon>Peronosporomycetes</taxon>
        <taxon>Peronosporales</taxon>
        <taxon>Peronosporaceae</taxon>
        <taxon>Hyaloperonospora</taxon>
    </lineage>
</organism>
<evidence type="ECO:0000313" key="2">
    <source>
        <dbReference type="EnsemblProtists" id="HpaP803556"/>
    </source>
</evidence>
<sequence>MFTRHLRHVATRSSQQLATLSNAAEKKFYILQYEYVQDIADRRGPFRAEHLERAGKAKQNGHIVMGGALVNPLDAGVFIFNVADKNVVEEFVEEDPYVVNELVTSHSIREWMVVV</sequence>
<dbReference type="Pfam" id="PF03795">
    <property type="entry name" value="YCII"/>
    <property type="match status" value="1"/>
</dbReference>
<dbReference type="OMA" id="SIREWMV"/>
<dbReference type="eggNOG" id="ENOG502S6ZJ">
    <property type="taxonomic scope" value="Eukaryota"/>
</dbReference>
<dbReference type="InterPro" id="IPR051807">
    <property type="entry name" value="Sec-metab_biosynth-assoc"/>
</dbReference>
<dbReference type="Proteomes" id="UP000011713">
    <property type="component" value="Unassembled WGS sequence"/>
</dbReference>
<dbReference type="HOGENOM" id="CLU_110355_5_0_1"/>
<dbReference type="VEuPathDB" id="FungiDB:HpaG803556"/>
<reference evidence="2" key="2">
    <citation type="submission" date="2015-06" db="UniProtKB">
        <authorList>
            <consortium name="EnsemblProtists"/>
        </authorList>
    </citation>
    <scope>IDENTIFICATION</scope>
    <source>
        <strain evidence="2">Emoy2</strain>
    </source>
</reference>
<feature type="domain" description="YCII-related" evidence="1">
    <location>
        <begin position="29"/>
        <end position="111"/>
    </location>
</feature>
<evidence type="ECO:0000313" key="3">
    <source>
        <dbReference type="Proteomes" id="UP000011713"/>
    </source>
</evidence>
<dbReference type="SUPFAM" id="SSF54909">
    <property type="entry name" value="Dimeric alpha+beta barrel"/>
    <property type="match status" value="1"/>
</dbReference>
<accession>M4BB94</accession>
<dbReference type="EnsemblProtists" id="HpaT803556">
    <property type="protein sequence ID" value="HpaP803556"/>
    <property type="gene ID" value="HpaG803556"/>
</dbReference>
<reference evidence="3" key="1">
    <citation type="journal article" date="2010" name="Science">
        <title>Signatures of adaptation to obligate biotrophy in the Hyaloperonospora arabidopsidis genome.</title>
        <authorList>
            <person name="Baxter L."/>
            <person name="Tripathy S."/>
            <person name="Ishaque N."/>
            <person name="Boot N."/>
            <person name="Cabral A."/>
            <person name="Kemen E."/>
            <person name="Thines M."/>
            <person name="Ah-Fong A."/>
            <person name="Anderson R."/>
            <person name="Badejoko W."/>
            <person name="Bittner-Eddy P."/>
            <person name="Boore J.L."/>
            <person name="Chibucos M.C."/>
            <person name="Coates M."/>
            <person name="Dehal P."/>
            <person name="Delehaunty K."/>
            <person name="Dong S."/>
            <person name="Downton P."/>
            <person name="Dumas B."/>
            <person name="Fabro G."/>
            <person name="Fronick C."/>
            <person name="Fuerstenberg S.I."/>
            <person name="Fulton L."/>
            <person name="Gaulin E."/>
            <person name="Govers F."/>
            <person name="Hughes L."/>
            <person name="Humphray S."/>
            <person name="Jiang R.H."/>
            <person name="Judelson H."/>
            <person name="Kamoun S."/>
            <person name="Kyung K."/>
            <person name="Meijer H."/>
            <person name="Minx P."/>
            <person name="Morris P."/>
            <person name="Nelson J."/>
            <person name="Phuntumart V."/>
            <person name="Qutob D."/>
            <person name="Rehmany A."/>
            <person name="Rougon-Cardoso A."/>
            <person name="Ryden P."/>
            <person name="Torto-Alalibo T."/>
            <person name="Studholme D."/>
            <person name="Wang Y."/>
            <person name="Win J."/>
            <person name="Wood J."/>
            <person name="Clifton S.W."/>
            <person name="Rogers J."/>
            <person name="Van den Ackerveken G."/>
            <person name="Jones J.D."/>
            <person name="McDowell J.M."/>
            <person name="Beynon J."/>
            <person name="Tyler B.M."/>
        </authorList>
    </citation>
    <scope>NUCLEOTIDE SEQUENCE [LARGE SCALE GENOMIC DNA]</scope>
    <source>
        <strain evidence="3">Emoy2</strain>
    </source>
</reference>
<dbReference type="AlphaFoldDB" id="M4BB94"/>
<dbReference type="InterPro" id="IPR011008">
    <property type="entry name" value="Dimeric_a/b-barrel"/>
</dbReference>
<proteinExistence type="predicted"/>
<dbReference type="PANTHER" id="PTHR33606:SF3">
    <property type="entry name" value="PROTEIN YCII"/>
    <property type="match status" value="1"/>
</dbReference>
<dbReference type="InParanoid" id="M4BB94"/>
<dbReference type="EMBL" id="JH598095">
    <property type="status" value="NOT_ANNOTATED_CDS"/>
    <property type="molecule type" value="Genomic_DNA"/>
</dbReference>
<keyword evidence="3" id="KW-1185">Reference proteome</keyword>
<dbReference type="InterPro" id="IPR005545">
    <property type="entry name" value="YCII"/>
</dbReference>
<dbReference type="Gene3D" id="3.30.70.1060">
    <property type="entry name" value="Dimeric alpha+beta barrel"/>
    <property type="match status" value="1"/>
</dbReference>
<name>M4BB94_HYAAE</name>